<dbReference type="Proteomes" id="UP000033200">
    <property type="component" value="Chromosome"/>
</dbReference>
<reference evidence="2 3" key="1">
    <citation type="submission" date="2014-09" db="EMBL/GenBank/DDBJ databases">
        <title>Using Illumina technology Improving SMRT sequencing Genome Assembly by RASTools.</title>
        <authorList>
            <person name="Zhou Y."/>
            <person name="Ma T."/>
            <person name="Liu T."/>
        </authorList>
    </citation>
    <scope>NUCLEOTIDE SEQUENCE [LARGE SCALE GENOMIC DNA]</scope>
    <source>
        <strain evidence="2 3">ATCC 55669</strain>
    </source>
</reference>
<keyword evidence="3" id="KW-1185">Reference proteome</keyword>
<dbReference type="EMBL" id="CP009571">
    <property type="protein sequence ID" value="AIT07915.1"/>
    <property type="molecule type" value="Genomic_DNA"/>
</dbReference>
<name>A0A097EK14_9SPHN</name>
<dbReference type="eggNOG" id="ENOG50331B7">
    <property type="taxonomic scope" value="Bacteria"/>
</dbReference>
<feature type="chain" id="PRO_5001929886" description="DUF5666 domain-containing protein" evidence="1">
    <location>
        <begin position="22"/>
        <end position="209"/>
    </location>
</feature>
<sequence length="209" mass="20811">MMKMSMCALSGALLVCAPATAQTAMPIIAGAPDAAVLRAGTSVPLKMAEALTTNGKKLKVGQRFQLQTAEPIAVNGMTVIPAGSPVTGEVTEVRNKGMWGKSGRINARVLFVRANGRQIRMSGQLDDKGTTGTVGVVGAIAVIPVAGFFVTGTSANIPLGAPVTGFIDEDVPVAFAGGAPAAMVVAPAAPAAVVAPIKVSPAAPAPAGK</sequence>
<dbReference type="KEGG" id="stax:MC45_01620"/>
<keyword evidence="1" id="KW-0732">Signal</keyword>
<evidence type="ECO:0000256" key="1">
    <source>
        <dbReference type="SAM" id="SignalP"/>
    </source>
</evidence>
<evidence type="ECO:0000313" key="3">
    <source>
        <dbReference type="Proteomes" id="UP000033200"/>
    </source>
</evidence>
<dbReference type="HOGENOM" id="CLU_115866_0_0_5"/>
<protein>
    <recommendedName>
        <fullName evidence="4">DUF5666 domain-containing protein</fullName>
    </recommendedName>
</protein>
<dbReference type="AlphaFoldDB" id="A0A097EK14"/>
<feature type="signal peptide" evidence="1">
    <location>
        <begin position="1"/>
        <end position="21"/>
    </location>
</feature>
<proteinExistence type="predicted"/>
<organism evidence="2 3">
    <name type="scientific">Sphingomonas taxi</name>
    <dbReference type="NCBI Taxonomy" id="1549858"/>
    <lineage>
        <taxon>Bacteria</taxon>
        <taxon>Pseudomonadati</taxon>
        <taxon>Pseudomonadota</taxon>
        <taxon>Alphaproteobacteria</taxon>
        <taxon>Sphingomonadales</taxon>
        <taxon>Sphingomonadaceae</taxon>
        <taxon>Sphingomonas</taxon>
    </lineage>
</organism>
<accession>A0A097EK14</accession>
<evidence type="ECO:0000313" key="2">
    <source>
        <dbReference type="EMBL" id="AIT07915.1"/>
    </source>
</evidence>
<gene>
    <name evidence="2" type="ORF">MC45_01620</name>
</gene>
<evidence type="ECO:0008006" key="4">
    <source>
        <dbReference type="Google" id="ProtNLM"/>
    </source>
</evidence>